<evidence type="ECO:0000313" key="3">
    <source>
        <dbReference type="EMBL" id="WAR27563.1"/>
    </source>
</evidence>
<keyword evidence="2" id="KW-0812">Transmembrane</keyword>
<organism evidence="3 4">
    <name type="scientific">Mya arenaria</name>
    <name type="common">Soft-shell clam</name>
    <dbReference type="NCBI Taxonomy" id="6604"/>
    <lineage>
        <taxon>Eukaryota</taxon>
        <taxon>Metazoa</taxon>
        <taxon>Spiralia</taxon>
        <taxon>Lophotrochozoa</taxon>
        <taxon>Mollusca</taxon>
        <taxon>Bivalvia</taxon>
        <taxon>Autobranchia</taxon>
        <taxon>Heteroconchia</taxon>
        <taxon>Euheterodonta</taxon>
        <taxon>Imparidentia</taxon>
        <taxon>Neoheterodontei</taxon>
        <taxon>Myida</taxon>
        <taxon>Myoidea</taxon>
        <taxon>Myidae</taxon>
        <taxon>Mya</taxon>
    </lineage>
</organism>
<keyword evidence="2" id="KW-0472">Membrane</keyword>
<dbReference type="InterPro" id="IPR020519">
    <property type="entry name" value="DIPK2A/B"/>
</dbReference>
<dbReference type="EMBL" id="CP111026">
    <property type="protein sequence ID" value="WAR27563.1"/>
    <property type="molecule type" value="Genomic_DNA"/>
</dbReference>
<protein>
    <submittedName>
        <fullName evidence="3">DIK2A-like protein</fullName>
    </submittedName>
</protein>
<evidence type="ECO:0000256" key="2">
    <source>
        <dbReference type="SAM" id="Phobius"/>
    </source>
</evidence>
<evidence type="ECO:0000313" key="4">
    <source>
        <dbReference type="Proteomes" id="UP001164746"/>
    </source>
</evidence>
<accession>A0ABY7G344</accession>
<keyword evidence="4" id="KW-1185">Reference proteome</keyword>
<comment type="similarity">
    <text evidence="1">Belongs to the DIPK family.</text>
</comment>
<reference evidence="3" key="1">
    <citation type="submission" date="2022-11" db="EMBL/GenBank/DDBJ databases">
        <title>Centuries of genome instability and evolution in soft-shell clam transmissible cancer (bioRxiv).</title>
        <authorList>
            <person name="Hart S.F.M."/>
            <person name="Yonemitsu M.A."/>
            <person name="Giersch R.M."/>
            <person name="Beal B.F."/>
            <person name="Arriagada G."/>
            <person name="Davis B.W."/>
            <person name="Ostrander E.A."/>
            <person name="Goff S.P."/>
            <person name="Metzger M.J."/>
        </authorList>
    </citation>
    <scope>NUCLEOTIDE SEQUENCE</scope>
    <source>
        <strain evidence="3">MELC-2E11</strain>
        <tissue evidence="3">Siphon/mantle</tissue>
    </source>
</reference>
<evidence type="ECO:0000256" key="1">
    <source>
        <dbReference type="ARBA" id="ARBA00006338"/>
    </source>
</evidence>
<sequence>MIPFTTRNRKLGLSADSDSANSEMISTLKRSTLRLKHIPLKAKCFIITIVLLAIYLGTTIYLSLRENRLTKEEFLDVYKCPACYGHSFCFNFFDNQFDLTGISKYSMLDVVNVKNVHFAFHKEHNHRVVLKKLAHTVEIKRVDDQICTESFREPGCDVARRFVLSTIGKDISKNGLQPKHFKDTTFIYQEKYKGTIVTTDINLQLLYTARVNPEPLMLQVVNPKTYNDLAESVYTACQHANAQDCLNFDTDQLCSHQDADHNYYAACRNMLSSSADNRHLGGLANLLHDIPDRINSHWDLDHHLNSCVRPSVPQGRVKSAHHLMLALEHIRDSKSP</sequence>
<keyword evidence="2" id="KW-1133">Transmembrane helix</keyword>
<dbReference type="PANTHER" id="PTHR32073:SF7">
    <property type="entry name" value="GH11358P"/>
    <property type="match status" value="1"/>
</dbReference>
<dbReference type="Proteomes" id="UP001164746">
    <property type="component" value="Chromosome 15"/>
</dbReference>
<dbReference type="PANTHER" id="PTHR32073">
    <property type="entry name" value="GH11358P"/>
    <property type="match status" value="1"/>
</dbReference>
<gene>
    <name evidence="3" type="ORF">MAR_013267</name>
</gene>
<feature type="transmembrane region" description="Helical" evidence="2">
    <location>
        <begin position="44"/>
        <end position="64"/>
    </location>
</feature>
<proteinExistence type="inferred from homology"/>
<name>A0ABY7G344_MYAAR</name>